<dbReference type="EMBL" id="BTGB01000005">
    <property type="protein sequence ID" value="GMM47389.1"/>
    <property type="molecule type" value="Genomic_DNA"/>
</dbReference>
<name>A0AAV5R9U1_PICKL</name>
<proteinExistence type="predicted"/>
<feature type="region of interest" description="Disordered" evidence="1">
    <location>
        <begin position="37"/>
        <end position="124"/>
    </location>
</feature>
<feature type="region of interest" description="Disordered" evidence="1">
    <location>
        <begin position="256"/>
        <end position="309"/>
    </location>
</feature>
<feature type="compositionally biased region" description="Basic and acidic residues" evidence="1">
    <location>
        <begin position="275"/>
        <end position="309"/>
    </location>
</feature>
<organism evidence="2 3">
    <name type="scientific">Pichia kluyveri</name>
    <name type="common">Yeast</name>
    <dbReference type="NCBI Taxonomy" id="36015"/>
    <lineage>
        <taxon>Eukaryota</taxon>
        <taxon>Fungi</taxon>
        <taxon>Dikarya</taxon>
        <taxon>Ascomycota</taxon>
        <taxon>Saccharomycotina</taxon>
        <taxon>Pichiomycetes</taxon>
        <taxon>Pichiales</taxon>
        <taxon>Pichiaceae</taxon>
        <taxon>Pichia</taxon>
    </lineage>
</organism>
<comment type="caution">
    <text evidence="2">The sequence shown here is derived from an EMBL/GenBank/DDBJ whole genome shotgun (WGS) entry which is preliminary data.</text>
</comment>
<dbReference type="AlphaFoldDB" id="A0AAV5R9U1"/>
<accession>A0AAV5R9U1</accession>
<keyword evidence="3" id="KW-1185">Reference proteome</keyword>
<sequence length="404" mass="46326">MSNSKSVVNVDSFASRLAKKLALEEQKEIAKNVELEKKAKVITESTKTSVKSESKVRTKADDVKKSEPGPADGFVKRLEQKLKLAEQKQAQNDSESTNTAGTSTKKSNDQKIIDNKSGSNSNLKKCKLTMPKTAKYTEESLQKALALAYKDFVQNGLHKEHQAAAKKAIQRKRQIPANETAKAKQIREAKFAKEDEIERIKMLKERDEMEPSIFGCIFAYDQVLCCPNKEIKLGDEISNYLEDRATQYYKEQRKLEDEQNLKVAESSKSSATNNKKKEVKSTSVKHEQKMSKQESKKTESKKMEEEPPKKKSKIDIFAIDEVTGKSLNDRYMEALAIVNKFSRQERKLMEEKNDLFREFSVPFAETAEAKKIREKKEIRKEILDYQEYSRKADEFILKIGRLVK</sequence>
<feature type="compositionally biased region" description="Basic and acidic residues" evidence="1">
    <location>
        <begin position="50"/>
        <end position="67"/>
    </location>
</feature>
<gene>
    <name evidence="2" type="ORF">DAPK24_039640</name>
</gene>
<evidence type="ECO:0000313" key="2">
    <source>
        <dbReference type="EMBL" id="GMM47389.1"/>
    </source>
</evidence>
<evidence type="ECO:0008006" key="4">
    <source>
        <dbReference type="Google" id="ProtNLM"/>
    </source>
</evidence>
<feature type="compositionally biased region" description="Polar residues" evidence="1">
    <location>
        <begin position="92"/>
        <end position="105"/>
    </location>
</feature>
<protein>
    <recommendedName>
        <fullName evidence="4">Pre-mRNA-splicing factor SYF2</fullName>
    </recommendedName>
</protein>
<feature type="compositionally biased region" description="Low complexity" evidence="1">
    <location>
        <begin position="264"/>
        <end position="273"/>
    </location>
</feature>
<feature type="compositionally biased region" description="Basic and acidic residues" evidence="1">
    <location>
        <begin position="74"/>
        <end position="86"/>
    </location>
</feature>
<evidence type="ECO:0000256" key="1">
    <source>
        <dbReference type="SAM" id="MobiDB-lite"/>
    </source>
</evidence>
<evidence type="ECO:0000313" key="3">
    <source>
        <dbReference type="Proteomes" id="UP001378960"/>
    </source>
</evidence>
<reference evidence="2 3" key="1">
    <citation type="journal article" date="2023" name="Elife">
        <title>Identification of key yeast species and microbe-microbe interactions impacting larval growth of Drosophila in the wild.</title>
        <authorList>
            <person name="Mure A."/>
            <person name="Sugiura Y."/>
            <person name="Maeda R."/>
            <person name="Honda K."/>
            <person name="Sakurai N."/>
            <person name="Takahashi Y."/>
            <person name="Watada M."/>
            <person name="Katoh T."/>
            <person name="Gotoh A."/>
            <person name="Gotoh Y."/>
            <person name="Taniguchi I."/>
            <person name="Nakamura K."/>
            <person name="Hayashi T."/>
            <person name="Katayama T."/>
            <person name="Uemura T."/>
            <person name="Hattori Y."/>
        </authorList>
    </citation>
    <scope>NUCLEOTIDE SEQUENCE [LARGE SCALE GENOMIC DNA]</scope>
    <source>
        <strain evidence="2 3">PK-24</strain>
    </source>
</reference>
<dbReference type="Proteomes" id="UP001378960">
    <property type="component" value="Unassembled WGS sequence"/>
</dbReference>